<dbReference type="Gene3D" id="1.20.930.10">
    <property type="entry name" value="Conserved domain common to transcription factors TFIIS, elongin A, CRSP70"/>
    <property type="match status" value="1"/>
</dbReference>
<dbReference type="SUPFAM" id="SSF57783">
    <property type="entry name" value="Zinc beta-ribbon"/>
    <property type="match status" value="1"/>
</dbReference>
<evidence type="ECO:0000259" key="11">
    <source>
        <dbReference type="PROSITE" id="PS51319"/>
    </source>
</evidence>
<evidence type="ECO:0000256" key="6">
    <source>
        <dbReference type="PROSITE-ProRule" id="PRU00472"/>
    </source>
</evidence>
<comment type="function">
    <text evidence="8">Necessary for efficient RNA polymerase II transcription elongation past template-encoded arresting sites.</text>
</comment>
<dbReference type="Pfam" id="PF08711">
    <property type="entry name" value="Med26"/>
    <property type="match status" value="1"/>
</dbReference>
<dbReference type="PROSITE" id="PS51133">
    <property type="entry name" value="ZF_TFIIS_2"/>
    <property type="match status" value="1"/>
</dbReference>
<evidence type="ECO:0000256" key="7">
    <source>
        <dbReference type="PROSITE-ProRule" id="PRU00649"/>
    </source>
</evidence>
<dbReference type="STRING" id="133385.A0A2T9Y7V1"/>
<dbReference type="CDD" id="cd13749">
    <property type="entry name" value="Zn-ribbon_TFIIS"/>
    <property type="match status" value="1"/>
</dbReference>
<comment type="similarity">
    <text evidence="8">Belongs to the TFS-II family.</text>
</comment>
<dbReference type="SUPFAM" id="SSF47676">
    <property type="entry name" value="Conserved domain common to transcription factors TFIIS, elongin A, CRSP70"/>
    <property type="match status" value="1"/>
</dbReference>
<dbReference type="FunFam" id="2.20.25.10:FF:000001">
    <property type="entry name" value="Probable Transcription elongation factor S-II"/>
    <property type="match status" value="1"/>
</dbReference>
<dbReference type="InterPro" id="IPR035100">
    <property type="entry name" value="TF_IIS-typ"/>
</dbReference>
<dbReference type="PANTHER" id="PTHR11477">
    <property type="entry name" value="TRANSCRIPTION FACTOR S-II ZINC FINGER DOMAIN-CONTAINING PROTEIN"/>
    <property type="match status" value="1"/>
</dbReference>
<comment type="caution">
    <text evidence="13">The sequence shown here is derived from an EMBL/GenBank/DDBJ whole genome shotgun (WGS) entry which is preliminary data.</text>
</comment>
<protein>
    <recommendedName>
        <fullName evidence="8">Transcription elongation factor</fullName>
    </recommendedName>
</protein>
<dbReference type="PROSITE" id="PS00466">
    <property type="entry name" value="ZF_TFIIS_1"/>
    <property type="match status" value="1"/>
</dbReference>
<feature type="compositionally biased region" description="Polar residues" evidence="9">
    <location>
        <begin position="123"/>
        <end position="132"/>
    </location>
</feature>
<dbReference type="Gene3D" id="1.10.472.30">
    <property type="entry name" value="Transcription elongation factor S-II, central domain"/>
    <property type="match status" value="1"/>
</dbReference>
<dbReference type="SUPFAM" id="SSF46942">
    <property type="entry name" value="Elongation factor TFIIS domain 2"/>
    <property type="match status" value="1"/>
</dbReference>
<keyword evidence="2 8" id="KW-0479">Metal-binding</keyword>
<comment type="subcellular location">
    <subcellularLocation>
        <location evidence="1 7 8">Nucleus</location>
    </subcellularLocation>
</comment>
<evidence type="ECO:0000256" key="2">
    <source>
        <dbReference type="ARBA" id="ARBA00022723"/>
    </source>
</evidence>
<dbReference type="PANTHER" id="PTHR11477:SF0">
    <property type="entry name" value="IP08861P-RELATED"/>
    <property type="match status" value="1"/>
</dbReference>
<feature type="region of interest" description="Disordered" evidence="9">
    <location>
        <begin position="98"/>
        <end position="149"/>
    </location>
</feature>
<dbReference type="PIRSF" id="PIRSF006704">
    <property type="entry name" value="TF_IIS"/>
    <property type="match status" value="1"/>
</dbReference>
<feature type="domain" description="TFIIS N-terminal" evidence="11">
    <location>
        <begin position="6"/>
        <end position="78"/>
    </location>
</feature>
<reference evidence="13 14" key="1">
    <citation type="journal article" date="2018" name="MBio">
        <title>Comparative Genomics Reveals the Core Gene Toolbox for the Fungus-Insect Symbiosis.</title>
        <authorList>
            <person name="Wang Y."/>
            <person name="Stata M."/>
            <person name="Wang W."/>
            <person name="Stajich J.E."/>
            <person name="White M.M."/>
            <person name="Moncalvo J.M."/>
        </authorList>
    </citation>
    <scope>NUCLEOTIDE SEQUENCE [LARGE SCALE GENOMIC DNA]</scope>
    <source>
        <strain evidence="13 14">SWE-8-4</strain>
    </source>
</reference>
<sequence>MDSANELKKSLLSAVESANSTTVCDVLNQLYKITATEDLLKKTGIGMVVGKLRNDKSAEISKLAKAVVHKWKKNVTEAAATAKKKAAEKDLASKSPIIISPKHSPKTTLPIQNPISVKPVQSPPATDSSSKPVQARNFASDKVSFPSTSSKARDKSIELLYNSLCIDSDKDSSIISDKAVEIENAEFDKHKDVNQAYKSEMRSFFLNLKDPKNPNLRLSVIENKILVKDFVNMTPEDMASEERKRLDMQIYKDNLFKSQGAGPQEAETDMFRCGRCGKRKCRYYQLQTRSADEPMTTFVTCTNCNHRWKFC</sequence>
<dbReference type="AlphaFoldDB" id="A0A2T9Y7V1"/>
<dbReference type="InterPro" id="IPR006289">
    <property type="entry name" value="TFSII"/>
</dbReference>
<dbReference type="EMBL" id="MBFR01000390">
    <property type="protein sequence ID" value="PVU88384.1"/>
    <property type="molecule type" value="Genomic_DNA"/>
</dbReference>
<dbReference type="CDD" id="cd00183">
    <property type="entry name" value="TFIIS_I"/>
    <property type="match status" value="1"/>
</dbReference>
<keyword evidence="4 8" id="KW-0862">Zinc</keyword>
<keyword evidence="14" id="KW-1185">Reference proteome</keyword>
<evidence type="ECO:0000256" key="9">
    <source>
        <dbReference type="SAM" id="MobiDB-lite"/>
    </source>
</evidence>
<dbReference type="InterPro" id="IPR036575">
    <property type="entry name" value="TFIIS_cen_dom_sf"/>
</dbReference>
<dbReference type="InterPro" id="IPR035441">
    <property type="entry name" value="TFIIS/LEDGF_dom_sf"/>
</dbReference>
<dbReference type="FunFam" id="1.10.472.30:FF:000003">
    <property type="entry name" value="Transcription elongation factor S-II"/>
    <property type="match status" value="1"/>
</dbReference>
<dbReference type="SMART" id="SM00509">
    <property type="entry name" value="TFS2N"/>
    <property type="match status" value="1"/>
</dbReference>
<feature type="domain" description="TFIIS-type" evidence="10">
    <location>
        <begin position="269"/>
        <end position="309"/>
    </location>
</feature>
<keyword evidence="8" id="KW-0805">Transcription regulation</keyword>
<evidence type="ECO:0000256" key="1">
    <source>
        <dbReference type="ARBA" id="ARBA00004123"/>
    </source>
</evidence>
<dbReference type="GO" id="GO:0006362">
    <property type="term" value="P:transcription elongation by RNA polymerase I"/>
    <property type="evidence" value="ECO:0007669"/>
    <property type="project" value="TreeGrafter"/>
</dbReference>
<evidence type="ECO:0000256" key="3">
    <source>
        <dbReference type="ARBA" id="ARBA00022771"/>
    </source>
</evidence>
<dbReference type="Gene3D" id="2.20.25.10">
    <property type="match status" value="1"/>
</dbReference>
<dbReference type="SMART" id="SM00510">
    <property type="entry name" value="TFS2M"/>
    <property type="match status" value="1"/>
</dbReference>
<keyword evidence="8" id="KW-0804">Transcription</keyword>
<evidence type="ECO:0000256" key="8">
    <source>
        <dbReference type="RuleBase" id="RU368078"/>
    </source>
</evidence>
<dbReference type="SMART" id="SM00440">
    <property type="entry name" value="ZnF_C2C2"/>
    <property type="match status" value="1"/>
</dbReference>
<evidence type="ECO:0000259" key="10">
    <source>
        <dbReference type="PROSITE" id="PS51133"/>
    </source>
</evidence>
<dbReference type="GO" id="GO:0006368">
    <property type="term" value="P:transcription elongation by RNA polymerase II"/>
    <property type="evidence" value="ECO:0007669"/>
    <property type="project" value="InterPro"/>
</dbReference>
<dbReference type="OrthoDB" id="44867at2759"/>
<dbReference type="GO" id="GO:0031564">
    <property type="term" value="P:transcription antitermination"/>
    <property type="evidence" value="ECO:0007669"/>
    <property type="project" value="TreeGrafter"/>
</dbReference>
<dbReference type="GO" id="GO:0003677">
    <property type="term" value="F:DNA binding"/>
    <property type="evidence" value="ECO:0007669"/>
    <property type="project" value="UniProtKB-KW"/>
</dbReference>
<gene>
    <name evidence="13" type="ORF">BB561_005888</name>
</gene>
<keyword evidence="5 7" id="KW-0539">Nucleus</keyword>
<dbReference type="InterPro" id="IPR001222">
    <property type="entry name" value="Znf_TFIIS"/>
</dbReference>
<dbReference type="PROSITE" id="PS51321">
    <property type="entry name" value="TFIIS_CENTRAL"/>
    <property type="match status" value="1"/>
</dbReference>
<evidence type="ECO:0000313" key="14">
    <source>
        <dbReference type="Proteomes" id="UP000245383"/>
    </source>
</evidence>
<dbReference type="Pfam" id="PF07500">
    <property type="entry name" value="TFIIS_M"/>
    <property type="match status" value="1"/>
</dbReference>
<evidence type="ECO:0000256" key="4">
    <source>
        <dbReference type="ARBA" id="ARBA00022833"/>
    </source>
</evidence>
<dbReference type="GO" id="GO:0031440">
    <property type="term" value="P:regulation of mRNA 3'-end processing"/>
    <property type="evidence" value="ECO:0007669"/>
    <property type="project" value="TreeGrafter"/>
</dbReference>
<organism evidence="13 14">
    <name type="scientific">Smittium simulii</name>
    <dbReference type="NCBI Taxonomy" id="133385"/>
    <lineage>
        <taxon>Eukaryota</taxon>
        <taxon>Fungi</taxon>
        <taxon>Fungi incertae sedis</taxon>
        <taxon>Zoopagomycota</taxon>
        <taxon>Kickxellomycotina</taxon>
        <taxon>Harpellomycetes</taxon>
        <taxon>Harpellales</taxon>
        <taxon>Legeriomycetaceae</taxon>
        <taxon>Smittium</taxon>
    </lineage>
</organism>
<evidence type="ECO:0000313" key="13">
    <source>
        <dbReference type="EMBL" id="PVU88384.1"/>
    </source>
</evidence>
<dbReference type="PROSITE" id="PS51319">
    <property type="entry name" value="TFIIS_N"/>
    <property type="match status" value="1"/>
</dbReference>
<feature type="domain" description="TFIIS central" evidence="12">
    <location>
        <begin position="152"/>
        <end position="266"/>
    </location>
</feature>
<dbReference type="GO" id="GO:0008270">
    <property type="term" value="F:zinc ion binding"/>
    <property type="evidence" value="ECO:0007669"/>
    <property type="project" value="UniProtKB-UniRule"/>
</dbReference>
<dbReference type="InterPro" id="IPR003617">
    <property type="entry name" value="TFIIS/CRSP70_N_sub"/>
</dbReference>
<dbReference type="Proteomes" id="UP000245383">
    <property type="component" value="Unassembled WGS sequence"/>
</dbReference>
<dbReference type="InterPro" id="IPR017923">
    <property type="entry name" value="TFIIS_N"/>
</dbReference>
<accession>A0A2T9Y7V1</accession>
<keyword evidence="8" id="KW-0238">DNA-binding</keyword>
<name>A0A2T9Y7V1_9FUNG</name>
<evidence type="ECO:0000259" key="12">
    <source>
        <dbReference type="PROSITE" id="PS51321"/>
    </source>
</evidence>
<evidence type="ECO:0000256" key="5">
    <source>
        <dbReference type="ARBA" id="ARBA00023242"/>
    </source>
</evidence>
<dbReference type="InterPro" id="IPR003618">
    <property type="entry name" value="TFIIS_cen_dom"/>
</dbReference>
<dbReference type="Pfam" id="PF01096">
    <property type="entry name" value="Zn_ribbon_TFIIS"/>
    <property type="match status" value="1"/>
</dbReference>
<dbReference type="NCBIfam" id="TIGR01385">
    <property type="entry name" value="TFSII"/>
    <property type="match status" value="1"/>
</dbReference>
<keyword evidence="3 6" id="KW-0863">Zinc-finger</keyword>
<dbReference type="GO" id="GO:0005634">
    <property type="term" value="C:nucleus"/>
    <property type="evidence" value="ECO:0007669"/>
    <property type="project" value="UniProtKB-SubCell"/>
</dbReference>
<proteinExistence type="inferred from homology"/>